<dbReference type="Proteomes" id="UP000034034">
    <property type="component" value="Chromosome"/>
</dbReference>
<dbReference type="InterPro" id="IPR050194">
    <property type="entry name" value="Glycosyltransferase_grp1"/>
</dbReference>
<dbReference type="AlphaFoldDB" id="A0A0F7FV82"/>
<keyword evidence="2 5" id="KW-0808">Transferase</keyword>
<feature type="compositionally biased region" description="Low complexity" evidence="3">
    <location>
        <begin position="546"/>
        <end position="555"/>
    </location>
</feature>
<gene>
    <name evidence="5" type="ORF">SXIM_27140</name>
</gene>
<dbReference type="Pfam" id="PF13439">
    <property type="entry name" value="Glyco_transf_4"/>
    <property type="match status" value="1"/>
</dbReference>
<evidence type="ECO:0000313" key="6">
    <source>
        <dbReference type="Proteomes" id="UP000034034"/>
    </source>
</evidence>
<organism evidence="5 6">
    <name type="scientific">Streptomyces xiamenensis</name>
    <dbReference type="NCBI Taxonomy" id="408015"/>
    <lineage>
        <taxon>Bacteria</taxon>
        <taxon>Bacillati</taxon>
        <taxon>Actinomycetota</taxon>
        <taxon>Actinomycetes</taxon>
        <taxon>Kitasatosporales</taxon>
        <taxon>Streptomycetaceae</taxon>
        <taxon>Streptomyces</taxon>
    </lineage>
</organism>
<dbReference type="GO" id="GO:0016758">
    <property type="term" value="F:hexosyltransferase activity"/>
    <property type="evidence" value="ECO:0007669"/>
    <property type="project" value="TreeGrafter"/>
</dbReference>
<evidence type="ECO:0000256" key="3">
    <source>
        <dbReference type="SAM" id="MobiDB-lite"/>
    </source>
</evidence>
<dbReference type="Gene3D" id="3.40.50.2000">
    <property type="entry name" value="Glycogen Phosphorylase B"/>
    <property type="match status" value="2"/>
</dbReference>
<dbReference type="GO" id="GO:1901137">
    <property type="term" value="P:carbohydrate derivative biosynthetic process"/>
    <property type="evidence" value="ECO:0007669"/>
    <property type="project" value="UniProtKB-ARBA"/>
</dbReference>
<feature type="compositionally biased region" description="Low complexity" evidence="3">
    <location>
        <begin position="389"/>
        <end position="411"/>
    </location>
</feature>
<feature type="compositionally biased region" description="Low complexity" evidence="3">
    <location>
        <begin position="458"/>
        <end position="482"/>
    </location>
</feature>
<proteinExistence type="predicted"/>
<dbReference type="EMBL" id="CP009922">
    <property type="protein sequence ID" value="AKG44098.1"/>
    <property type="molecule type" value="Genomic_DNA"/>
</dbReference>
<evidence type="ECO:0000256" key="1">
    <source>
        <dbReference type="ARBA" id="ARBA00022676"/>
    </source>
</evidence>
<feature type="domain" description="Glycosyltransferase subfamily 4-like N-terminal" evidence="4">
    <location>
        <begin position="12"/>
        <end position="171"/>
    </location>
</feature>
<dbReference type="Pfam" id="PF13692">
    <property type="entry name" value="Glyco_trans_1_4"/>
    <property type="match status" value="1"/>
</dbReference>
<accession>A0A0F7FV82</accession>
<evidence type="ECO:0000256" key="2">
    <source>
        <dbReference type="ARBA" id="ARBA00022679"/>
    </source>
</evidence>
<keyword evidence="6" id="KW-1185">Reference proteome</keyword>
<name>A0A0F7FV82_9ACTN</name>
<sequence length="604" mass="60897">MTVLHVAQPTGGGVAQVVTDLVRTQTAAGVRTALLCPPGGPLGGAARAAGAEVRDWVAGREPGGNLPWEAAFVARAVRGLRPDVVHLHSAKAGLAGRLGVRGRVPTVFQPHAWSFEAAEGVTRRAAVRWERLAARWADRVVCVSEAERDLGVRAGITARWSVIRNGIDLARYPAAGEVDRRQARAALAAVHGLPQRAPLVVCVGRLCRQKGQDLLLAAWRRVLERVPGARLVLVGDGPERSRLEAMADPRHVLFAGHTDDPVPWYTAADLVVQPSRWEGMALAPLEAMAVGRAVLLSDVGGGRESLAPGQADECLVPAGDVAALGQAMTALLTAPERRRALARAAQAHTRATRGTDTMAAAYAELYADVRRPCGPAHPHRYGHGLGSVRPAAGRTARRGPAAPATAAAGGRPVDERVDDVGPQVPVADGTATGERERSGAGRAGDPAGHAREASTRDGTAPVAASAAGGADARPAHRPAGAPRGPGGPERLPGKGPGAVFVVAGWSPGTEGPDGVPVPDGAAGLPVGAHGALTAGSGEGPDAGDSAPVPGTEPAAPAVPPPATDAESGALAAGHATAADSPSTSASTSASPSAAGANGGGHAHG</sequence>
<reference evidence="5" key="1">
    <citation type="submission" date="2019-08" db="EMBL/GenBank/DDBJ databases">
        <title>Complete genome sequence of a mangrove-derived Streptomyces xiamenensis.</title>
        <authorList>
            <person name="Xu J."/>
        </authorList>
    </citation>
    <scope>NUCLEOTIDE SEQUENCE</scope>
    <source>
        <strain evidence="5">318</strain>
    </source>
</reference>
<dbReference type="KEGG" id="sxi:SXIM_27140"/>
<evidence type="ECO:0000259" key="4">
    <source>
        <dbReference type="Pfam" id="PF13439"/>
    </source>
</evidence>
<dbReference type="STRING" id="408015.SXIM_27140"/>
<dbReference type="SUPFAM" id="SSF53756">
    <property type="entry name" value="UDP-Glycosyltransferase/glycogen phosphorylase"/>
    <property type="match status" value="1"/>
</dbReference>
<protein>
    <submittedName>
        <fullName evidence="5">Glycosyl transferase</fullName>
    </submittedName>
</protein>
<feature type="region of interest" description="Disordered" evidence="3">
    <location>
        <begin position="377"/>
        <end position="604"/>
    </location>
</feature>
<evidence type="ECO:0000313" key="5">
    <source>
        <dbReference type="EMBL" id="AKG44098.1"/>
    </source>
</evidence>
<dbReference type="HOGENOM" id="CLU_451928_0_0_11"/>
<feature type="compositionally biased region" description="Low complexity" evidence="3">
    <location>
        <begin position="563"/>
        <end position="595"/>
    </location>
</feature>
<dbReference type="InterPro" id="IPR028098">
    <property type="entry name" value="Glyco_trans_4-like_N"/>
</dbReference>
<dbReference type="PANTHER" id="PTHR45947:SF3">
    <property type="entry name" value="SULFOQUINOVOSYL TRANSFERASE SQD2"/>
    <property type="match status" value="1"/>
</dbReference>
<dbReference type="PANTHER" id="PTHR45947">
    <property type="entry name" value="SULFOQUINOVOSYL TRANSFERASE SQD2"/>
    <property type="match status" value="1"/>
</dbReference>
<keyword evidence="1" id="KW-0328">Glycosyltransferase</keyword>
<dbReference type="PATRIC" id="fig|408015.6.peg.2751"/>